<accession>A0A371F7W5</accession>
<dbReference type="OrthoDB" id="10379466at2759"/>
<evidence type="ECO:0000313" key="2">
    <source>
        <dbReference type="EMBL" id="RDX74223.1"/>
    </source>
</evidence>
<evidence type="ECO:0000313" key="3">
    <source>
        <dbReference type="Proteomes" id="UP000257109"/>
    </source>
</evidence>
<keyword evidence="3" id="KW-1185">Reference proteome</keyword>
<sequence>MLMRRFSHPSRIHMRQKLNRQVFTMRGHDHIRDPCFPIVNRFDLHLHSKTQRPIFGFIFTHLLHQPILHNILPPFPSTCELQMQFHILPLVQVKRVRRGNRKSIFRVLFIKQTEINASEVDARHVGVRHRKLSIPRGNKSSSSPYGEVGDIH</sequence>
<name>A0A371F7W5_MUCPR</name>
<feature type="non-terminal residue" evidence="2">
    <location>
        <position position="1"/>
    </location>
</feature>
<evidence type="ECO:0000256" key="1">
    <source>
        <dbReference type="SAM" id="MobiDB-lite"/>
    </source>
</evidence>
<gene>
    <name evidence="2" type="ORF">CR513_46058</name>
</gene>
<reference evidence="2" key="1">
    <citation type="submission" date="2018-05" db="EMBL/GenBank/DDBJ databases">
        <title>Draft genome of Mucuna pruriens seed.</title>
        <authorList>
            <person name="Nnadi N.E."/>
            <person name="Vos R."/>
            <person name="Hasami M.H."/>
            <person name="Devisetty U.K."/>
            <person name="Aguiy J.C."/>
        </authorList>
    </citation>
    <scope>NUCLEOTIDE SEQUENCE [LARGE SCALE GENOMIC DNA]</scope>
    <source>
        <strain evidence="2">JCA_2017</strain>
    </source>
</reference>
<protein>
    <submittedName>
        <fullName evidence="2">Uncharacterized protein</fullName>
    </submittedName>
</protein>
<proteinExistence type="predicted"/>
<dbReference type="AlphaFoldDB" id="A0A371F7W5"/>
<organism evidence="2 3">
    <name type="scientific">Mucuna pruriens</name>
    <name type="common">Velvet bean</name>
    <name type="synonym">Dolichos pruriens</name>
    <dbReference type="NCBI Taxonomy" id="157652"/>
    <lineage>
        <taxon>Eukaryota</taxon>
        <taxon>Viridiplantae</taxon>
        <taxon>Streptophyta</taxon>
        <taxon>Embryophyta</taxon>
        <taxon>Tracheophyta</taxon>
        <taxon>Spermatophyta</taxon>
        <taxon>Magnoliopsida</taxon>
        <taxon>eudicotyledons</taxon>
        <taxon>Gunneridae</taxon>
        <taxon>Pentapetalae</taxon>
        <taxon>rosids</taxon>
        <taxon>fabids</taxon>
        <taxon>Fabales</taxon>
        <taxon>Fabaceae</taxon>
        <taxon>Papilionoideae</taxon>
        <taxon>50 kb inversion clade</taxon>
        <taxon>NPAAA clade</taxon>
        <taxon>indigoferoid/millettioid clade</taxon>
        <taxon>Phaseoleae</taxon>
        <taxon>Mucuna</taxon>
    </lineage>
</organism>
<dbReference type="Proteomes" id="UP000257109">
    <property type="component" value="Unassembled WGS sequence"/>
</dbReference>
<dbReference type="EMBL" id="QJKJ01010248">
    <property type="protein sequence ID" value="RDX74223.1"/>
    <property type="molecule type" value="Genomic_DNA"/>
</dbReference>
<comment type="caution">
    <text evidence="2">The sequence shown here is derived from an EMBL/GenBank/DDBJ whole genome shotgun (WGS) entry which is preliminary data.</text>
</comment>
<feature type="region of interest" description="Disordered" evidence="1">
    <location>
        <begin position="132"/>
        <end position="152"/>
    </location>
</feature>